<dbReference type="InterPro" id="IPR025275">
    <property type="entry name" value="DUF4015"/>
</dbReference>
<keyword evidence="6" id="KW-1185">Reference proteome</keyword>
<evidence type="ECO:0000259" key="3">
    <source>
        <dbReference type="Pfam" id="PF13200"/>
    </source>
</evidence>
<comment type="caution">
    <text evidence="4">The sequence shown here is derived from an EMBL/GenBank/DDBJ whole genome shotgun (WGS) entry which is preliminary data.</text>
</comment>
<evidence type="ECO:0000313" key="5">
    <source>
        <dbReference type="EMBL" id="MCS5708416.1"/>
    </source>
</evidence>
<feature type="chain" id="PRO_5043129626" evidence="2">
    <location>
        <begin position="21"/>
        <end position="312"/>
    </location>
</feature>
<dbReference type="Proteomes" id="UP000051494">
    <property type="component" value="Unassembled WGS sequence"/>
</dbReference>
<dbReference type="STRING" id="437022.CC99x_00227"/>
<gene>
    <name evidence="4" type="ORF">CC99x_00227</name>
    <name evidence="5" type="ORF">CC99x_005795</name>
</gene>
<dbReference type="GO" id="GO:0016787">
    <property type="term" value="F:hydrolase activity"/>
    <property type="evidence" value="ECO:0007669"/>
    <property type="project" value="UniProtKB-KW"/>
</dbReference>
<feature type="region of interest" description="Disordered" evidence="1">
    <location>
        <begin position="286"/>
        <end position="312"/>
    </location>
</feature>
<feature type="compositionally biased region" description="Basic and acidic residues" evidence="1">
    <location>
        <begin position="300"/>
        <end position="312"/>
    </location>
</feature>
<dbReference type="EMBL" id="LKHV01000001">
    <property type="protein sequence ID" value="KRG20006.1"/>
    <property type="molecule type" value="Genomic_DNA"/>
</dbReference>
<reference evidence="5" key="3">
    <citation type="submission" date="2021-06" db="EMBL/GenBank/DDBJ databases">
        <title>Genomic Description and Analysis of Intracellular Bacteria, Candidatus Berkiella cookevillensis and Candidatus Berkiella aquae.</title>
        <authorList>
            <person name="Kidane D.T."/>
            <person name="Mehari Y.T."/>
            <person name="Rice F.C."/>
            <person name="Arivett B.A."/>
            <person name="Farone A.L."/>
            <person name="Berk S.G."/>
            <person name="Farone M.B."/>
        </authorList>
    </citation>
    <scope>NUCLEOTIDE SEQUENCE</scope>
    <source>
        <strain evidence="5">CC99</strain>
    </source>
</reference>
<dbReference type="EMBL" id="LKHV02000001">
    <property type="protein sequence ID" value="MCS5708416.1"/>
    <property type="molecule type" value="Genomic_DNA"/>
</dbReference>
<keyword evidence="5" id="KW-0378">Hydrolase</keyword>
<sequence>MKILTASFFLLLFIQTNVFAAQRGIYINHSTLEKPKLLNELIEQSKMTGINTFVVDLNKITKNYQKNINLIKSNGIKYVARIVVFPDGGDVQQVRSKKHWEERYKLVDAAIKYGADEIQLDYIRYNTKRKPSHENAEDILNVIEWFKQKVSQRNIPLQIDVFGEASFKPSPRIGHNIKLFANAIDVVCPMVYPSHYAPARYHSDRPYETIDKSLKAMKKQMNHNLPFKLRPYIEASNYKYKMSHAQRVDYIRAQLKAVEDNTSDGWYVWSSNNHYSALFQALKERSTKNSVANQQNDSAASRKEMHYNKSLN</sequence>
<dbReference type="RefSeq" id="WP_158003183.1">
    <property type="nucleotide sequence ID" value="NZ_LKHV02000001.1"/>
</dbReference>
<dbReference type="Gene3D" id="3.20.20.80">
    <property type="entry name" value="Glycosidases"/>
    <property type="match status" value="1"/>
</dbReference>
<protein>
    <submittedName>
        <fullName evidence="5">Glycoside hydrolase</fullName>
    </submittedName>
</protein>
<evidence type="ECO:0000256" key="1">
    <source>
        <dbReference type="SAM" id="MobiDB-lite"/>
    </source>
</evidence>
<name>A0A0Q9YHD8_9GAMM</name>
<feature type="signal peptide" evidence="2">
    <location>
        <begin position="1"/>
        <end position="20"/>
    </location>
</feature>
<evidence type="ECO:0000256" key="2">
    <source>
        <dbReference type="SAM" id="SignalP"/>
    </source>
</evidence>
<organism evidence="4">
    <name type="scientific">Candidatus Berkiella cookevillensis</name>
    <dbReference type="NCBI Taxonomy" id="437022"/>
    <lineage>
        <taxon>Bacteria</taxon>
        <taxon>Pseudomonadati</taxon>
        <taxon>Pseudomonadota</taxon>
        <taxon>Gammaproteobacteria</taxon>
        <taxon>Candidatus Berkiellales</taxon>
        <taxon>Candidatus Berkiellaceae</taxon>
        <taxon>Candidatus Berkiella</taxon>
    </lineage>
</organism>
<dbReference type="SUPFAM" id="SSF51445">
    <property type="entry name" value="(Trans)glycosidases"/>
    <property type="match status" value="1"/>
</dbReference>
<feature type="compositionally biased region" description="Polar residues" evidence="1">
    <location>
        <begin position="288"/>
        <end position="299"/>
    </location>
</feature>
<reference evidence="4" key="1">
    <citation type="submission" date="2015-09" db="EMBL/GenBank/DDBJ databases">
        <title>Draft Genome Sequences of Two Novel Amoeba-resistant Intranuclear Bacteria, Candidatus Berkiella cookevillensis and Candidatus Berkiella aquae.</title>
        <authorList>
            <person name="Mehari Y.T."/>
            <person name="Arivett B.A."/>
            <person name="Farone A.L."/>
            <person name="Gunderson J.H."/>
            <person name="Farone M.B."/>
        </authorList>
    </citation>
    <scope>NUCLEOTIDE SEQUENCE [LARGE SCALE GENOMIC DNA]</scope>
    <source>
        <strain evidence="4">CC99</strain>
    </source>
</reference>
<dbReference type="Pfam" id="PF13200">
    <property type="entry name" value="DUF4015"/>
    <property type="match status" value="1"/>
</dbReference>
<dbReference type="InterPro" id="IPR017853">
    <property type="entry name" value="GH"/>
</dbReference>
<evidence type="ECO:0000313" key="6">
    <source>
        <dbReference type="Proteomes" id="UP000051494"/>
    </source>
</evidence>
<keyword evidence="2" id="KW-0732">Signal</keyword>
<evidence type="ECO:0000313" key="4">
    <source>
        <dbReference type="EMBL" id="KRG20006.1"/>
    </source>
</evidence>
<accession>A0A0Q9YHD8</accession>
<dbReference type="AlphaFoldDB" id="A0A0Q9YHD8"/>
<feature type="domain" description="DUF4015" evidence="3">
    <location>
        <begin position="96"/>
        <end position="275"/>
    </location>
</feature>
<reference evidence="5" key="2">
    <citation type="journal article" date="2016" name="Genome Announc.">
        <title>Draft Genome Sequences of Two Novel Amoeba-Resistant Intranuclear Bacteria, 'Candidatus Berkiella cookevillensis' and 'Candidatus Berkiella aquae'.</title>
        <authorList>
            <person name="Mehari Y.T."/>
            <person name="Arivett B.A."/>
            <person name="Farone A.L."/>
            <person name="Gunderson J.H."/>
            <person name="Farone M.B."/>
        </authorList>
    </citation>
    <scope>NUCLEOTIDE SEQUENCE</scope>
    <source>
        <strain evidence="5">CC99</strain>
    </source>
</reference>
<dbReference type="OrthoDB" id="9774125at2"/>
<proteinExistence type="predicted"/>